<dbReference type="RefSeq" id="WP_005528643.1">
    <property type="nucleotide sequence ID" value="NZ_BJLD01000002.1"/>
</dbReference>
<dbReference type="CDD" id="cd00433">
    <property type="entry name" value="Peptidase_M17"/>
    <property type="match status" value="1"/>
</dbReference>
<dbReference type="InterPro" id="IPR043472">
    <property type="entry name" value="Macro_dom-like"/>
</dbReference>
<evidence type="ECO:0000256" key="8">
    <source>
        <dbReference type="HAMAP-Rule" id="MF_00181"/>
    </source>
</evidence>
<keyword evidence="6 8" id="KW-0378">Hydrolase</keyword>
<dbReference type="Proteomes" id="UP000231994">
    <property type="component" value="Chromosome"/>
</dbReference>
<evidence type="ECO:0000256" key="5">
    <source>
        <dbReference type="ARBA" id="ARBA00022670"/>
    </source>
</evidence>
<reference evidence="10 11" key="1">
    <citation type="submission" date="2017-11" db="EMBL/GenBank/DDBJ databases">
        <title>Whole genome sequencing of cultured pathogen.</title>
        <authorList>
            <person name="Hoffmann M."/>
            <person name="Sanchez M."/>
            <person name="Timme R."/>
            <person name="Nudel K."/>
            <person name="Bry L."/>
        </authorList>
    </citation>
    <scope>NUCLEOTIDE SEQUENCE [LARGE SCALE GENOMIC DNA]</scope>
    <source>
        <strain evidence="10 11">216</strain>
    </source>
</reference>
<comment type="subcellular location">
    <subcellularLocation>
        <location evidence="8">Cytoplasm</location>
    </subcellularLocation>
</comment>
<accession>A0ABC8CKM0</accession>
<evidence type="ECO:0000256" key="4">
    <source>
        <dbReference type="ARBA" id="ARBA00022438"/>
    </source>
</evidence>
<comment type="function">
    <text evidence="7 8">Presumably involved in the processing and regular turnover of intracellular proteins. Catalyzes the removal of unsubstituted N-terminal amino acids from various peptides.</text>
</comment>
<evidence type="ECO:0000259" key="9">
    <source>
        <dbReference type="PROSITE" id="PS00631"/>
    </source>
</evidence>
<feature type="binding site" evidence="8">
    <location>
        <position position="364"/>
    </location>
    <ligand>
        <name>Mn(2+)</name>
        <dbReference type="ChEBI" id="CHEBI:29035"/>
        <label>2</label>
    </ligand>
</feature>
<feature type="active site" evidence="8">
    <location>
        <position position="366"/>
    </location>
</feature>
<evidence type="ECO:0000313" key="10">
    <source>
        <dbReference type="EMBL" id="ATZ08252.1"/>
    </source>
</evidence>
<evidence type="ECO:0000313" key="11">
    <source>
        <dbReference type="Proteomes" id="UP000231994"/>
    </source>
</evidence>
<dbReference type="InterPro" id="IPR000819">
    <property type="entry name" value="Peptidase_M17_C"/>
</dbReference>
<feature type="binding site" evidence="8">
    <location>
        <position position="285"/>
    </location>
    <ligand>
        <name>Mn(2+)</name>
        <dbReference type="ChEBI" id="CHEBI:29035"/>
        <label>2</label>
    </ligand>
</feature>
<dbReference type="PANTHER" id="PTHR11963:SF23">
    <property type="entry name" value="CYTOSOL AMINOPEPTIDASE"/>
    <property type="match status" value="1"/>
</dbReference>
<dbReference type="PROSITE" id="PS00631">
    <property type="entry name" value="CYTOSOL_AP"/>
    <property type="match status" value="1"/>
</dbReference>
<keyword evidence="8" id="KW-0464">Manganese</keyword>
<proteinExistence type="inferred from homology"/>
<dbReference type="InterPro" id="IPR011356">
    <property type="entry name" value="Leucine_aapep/pepB"/>
</dbReference>
<dbReference type="InterPro" id="IPR023042">
    <property type="entry name" value="Peptidase_M17_leu_NH2_pept"/>
</dbReference>
<feature type="binding site" evidence="8">
    <location>
        <position position="303"/>
    </location>
    <ligand>
        <name>Mn(2+)</name>
        <dbReference type="ChEBI" id="CHEBI:29035"/>
        <label>2</label>
    </ligand>
</feature>
<dbReference type="Gene3D" id="3.40.630.10">
    <property type="entry name" value="Zn peptidases"/>
    <property type="match status" value="1"/>
</dbReference>
<name>A0ABC8CKM0_CORST</name>
<evidence type="ECO:0000256" key="2">
    <source>
        <dbReference type="ARBA" id="ARBA00000967"/>
    </source>
</evidence>
<keyword evidence="8" id="KW-0963">Cytoplasm</keyword>
<organism evidence="10 11">
    <name type="scientific">Corynebacterium striatum</name>
    <dbReference type="NCBI Taxonomy" id="43770"/>
    <lineage>
        <taxon>Bacteria</taxon>
        <taxon>Bacillati</taxon>
        <taxon>Actinomycetota</taxon>
        <taxon>Actinomycetes</taxon>
        <taxon>Mycobacteriales</taxon>
        <taxon>Corynebacteriaceae</taxon>
        <taxon>Corynebacterium</taxon>
    </lineage>
</organism>
<dbReference type="GO" id="GO:0005737">
    <property type="term" value="C:cytoplasm"/>
    <property type="evidence" value="ECO:0007669"/>
    <property type="project" value="UniProtKB-SubCell"/>
</dbReference>
<dbReference type="HAMAP" id="MF_00181">
    <property type="entry name" value="Cytosol_peptidase_M17"/>
    <property type="match status" value="1"/>
</dbReference>
<feature type="binding site" evidence="8">
    <location>
        <position position="364"/>
    </location>
    <ligand>
        <name>Mn(2+)</name>
        <dbReference type="ChEBI" id="CHEBI:29035"/>
        <label>1</label>
    </ligand>
</feature>
<evidence type="ECO:0000256" key="7">
    <source>
        <dbReference type="ARBA" id="ARBA00049972"/>
    </source>
</evidence>
<keyword evidence="5 8" id="KW-0645">Protease</keyword>
<evidence type="ECO:0000256" key="1">
    <source>
        <dbReference type="ARBA" id="ARBA00000135"/>
    </source>
</evidence>
<dbReference type="Pfam" id="PF02789">
    <property type="entry name" value="Peptidase_M17_N"/>
    <property type="match status" value="1"/>
</dbReference>
<dbReference type="AlphaFoldDB" id="A0ABC8CKM0"/>
<comment type="catalytic activity">
    <reaction evidence="2 8">
        <text>Release of an N-terminal amino acid, preferentially leucine, but not glutamic or aspartic acids.</text>
        <dbReference type="EC" id="3.4.11.10"/>
    </reaction>
</comment>
<dbReference type="SUPFAM" id="SSF52949">
    <property type="entry name" value="Macro domain-like"/>
    <property type="match status" value="1"/>
</dbReference>
<feature type="binding site" evidence="8">
    <location>
        <position position="280"/>
    </location>
    <ligand>
        <name>Mn(2+)</name>
        <dbReference type="ChEBI" id="CHEBI:29035"/>
        <label>2</label>
    </ligand>
</feature>
<protein>
    <recommendedName>
        <fullName evidence="8">Probable cytosol aminopeptidase</fullName>
        <ecNumber evidence="8">3.4.11.1</ecNumber>
    </recommendedName>
    <alternativeName>
        <fullName evidence="8">Leucine aminopeptidase</fullName>
        <shortName evidence="8">LAP</shortName>
        <ecNumber evidence="8">3.4.11.10</ecNumber>
    </alternativeName>
    <alternativeName>
        <fullName evidence="8">Leucyl aminopeptidase</fullName>
    </alternativeName>
</protein>
<feature type="binding site" evidence="8">
    <location>
        <position position="285"/>
    </location>
    <ligand>
        <name>Mn(2+)</name>
        <dbReference type="ChEBI" id="CHEBI:29035"/>
        <label>1</label>
    </ligand>
</feature>
<gene>
    <name evidence="8" type="primary">pepA</name>
    <name evidence="10" type="ORF">A9D01_05210</name>
</gene>
<dbReference type="Pfam" id="PF00883">
    <property type="entry name" value="Peptidase_M17"/>
    <property type="match status" value="1"/>
</dbReference>
<evidence type="ECO:0000256" key="6">
    <source>
        <dbReference type="ARBA" id="ARBA00022801"/>
    </source>
</evidence>
<dbReference type="InterPro" id="IPR008283">
    <property type="entry name" value="Peptidase_M17_N"/>
</dbReference>
<dbReference type="EMBL" id="CP024932">
    <property type="protein sequence ID" value="ATZ08252.1"/>
    <property type="molecule type" value="Genomic_DNA"/>
</dbReference>
<dbReference type="GO" id="GO:0004177">
    <property type="term" value="F:aminopeptidase activity"/>
    <property type="evidence" value="ECO:0007669"/>
    <property type="project" value="UniProtKB-UniRule"/>
</dbReference>
<comment type="catalytic activity">
    <reaction evidence="1 8">
        <text>Release of an N-terminal amino acid, Xaa-|-Yaa-, in which Xaa is preferably Leu, but may be other amino acids including Pro although not Arg or Lys, and Yaa may be Pro. Amino acid amides and methyl esters are also readily hydrolyzed, but rates on arylamides are exceedingly low.</text>
        <dbReference type="EC" id="3.4.11.1"/>
    </reaction>
</comment>
<feature type="domain" description="Cytosol aminopeptidase" evidence="9">
    <location>
        <begin position="360"/>
        <end position="367"/>
    </location>
</feature>
<dbReference type="PANTHER" id="PTHR11963">
    <property type="entry name" value="LEUCINE AMINOPEPTIDASE-RELATED"/>
    <property type="match status" value="1"/>
</dbReference>
<dbReference type="NCBIfam" id="NF002073">
    <property type="entry name" value="PRK00913.1-2"/>
    <property type="match status" value="1"/>
</dbReference>
<dbReference type="GO" id="GO:0006508">
    <property type="term" value="P:proteolysis"/>
    <property type="evidence" value="ECO:0007669"/>
    <property type="project" value="UniProtKB-KW"/>
</dbReference>
<dbReference type="Gene3D" id="3.40.220.10">
    <property type="entry name" value="Leucine Aminopeptidase, subunit E, domain 1"/>
    <property type="match status" value="1"/>
</dbReference>
<dbReference type="GO" id="GO:0030145">
    <property type="term" value="F:manganese ion binding"/>
    <property type="evidence" value="ECO:0007669"/>
    <property type="project" value="UniProtKB-UniRule"/>
</dbReference>
<dbReference type="EC" id="3.4.11.10" evidence="8"/>
<sequence length="515" mass="53609">MVSEVKLFTPECKEETVAKSAFTLPARGTFPTVELAKKAPKKVDALLIATFTGEDGLEVPGSALLSPDALRATYDALAAVGATGRAGEITRIPAPKDAAASTIVAVGLGDAELLDAEILRRNAGAAARALAGAGAVATTLSDFGISAAVEGLILGGYSYRGIRSTEASEAEAPASFTVIGGKSTAEEFEAARITAEAVNLARDLVNTPANVLYPETYAEFITAEAEAAGLEVEVLDEKQLEKKGFGGIISVGKGSQRPPRLVRLTWAPKKAKTSVALVGKGITFDTGGISLKPGNGMWDMISDMGGSAAMAAAIIAAAKLEIPVKITATLPFAENMPGSGATRPGDVITHYGGITSEVLNTDAEGRLVLADAIARASEDNPDYLIETATLTGAQIVALGTRTAGVMGSEIFRDRIAEIGREVGENAWAMPLLEEHDEEIKSQAADIRNINAKREGGMEYAGTYLQKFVGEGIEWAHIDVAGPSWNNGSPRGYTPKRATGVPVRTVVATLREIASK</sequence>
<keyword evidence="8" id="KW-0479">Metal-binding</keyword>
<comment type="cofactor">
    <cofactor evidence="8">
        <name>Mn(2+)</name>
        <dbReference type="ChEBI" id="CHEBI:29035"/>
    </cofactor>
    <text evidence="8">Binds 2 manganese ions per subunit.</text>
</comment>
<dbReference type="PRINTS" id="PR00481">
    <property type="entry name" value="LAMNOPPTDASE"/>
</dbReference>
<dbReference type="GO" id="GO:0008235">
    <property type="term" value="F:metalloexopeptidase activity"/>
    <property type="evidence" value="ECO:0007669"/>
    <property type="project" value="UniProtKB-UniRule"/>
</dbReference>
<dbReference type="EC" id="3.4.11.1" evidence="8"/>
<comment type="similarity">
    <text evidence="3 8">Belongs to the peptidase M17 family.</text>
</comment>
<feature type="active site" evidence="8">
    <location>
        <position position="292"/>
    </location>
</feature>
<dbReference type="SUPFAM" id="SSF53187">
    <property type="entry name" value="Zn-dependent exopeptidases"/>
    <property type="match status" value="1"/>
</dbReference>
<evidence type="ECO:0000256" key="3">
    <source>
        <dbReference type="ARBA" id="ARBA00009528"/>
    </source>
</evidence>
<feature type="binding site" evidence="8">
    <location>
        <position position="362"/>
    </location>
    <ligand>
        <name>Mn(2+)</name>
        <dbReference type="ChEBI" id="CHEBI:29035"/>
        <label>1</label>
    </ligand>
</feature>
<keyword evidence="4 8" id="KW-0031">Aminopeptidase</keyword>